<keyword evidence="5" id="KW-0378">Hydrolase</keyword>
<keyword evidence="9 16" id="KW-0472">Membrane</keyword>
<evidence type="ECO:0000256" key="11">
    <source>
        <dbReference type="ARBA" id="ARBA00023170"/>
    </source>
</evidence>
<dbReference type="PROSITE" id="PS50068">
    <property type="entry name" value="LDLRA_2"/>
    <property type="match status" value="4"/>
</dbReference>
<feature type="region of interest" description="Disordered" evidence="15">
    <location>
        <begin position="413"/>
        <end position="496"/>
    </location>
</feature>
<feature type="region of interest" description="Disordered" evidence="15">
    <location>
        <begin position="865"/>
        <end position="884"/>
    </location>
</feature>
<evidence type="ECO:0008006" key="22">
    <source>
        <dbReference type="Google" id="ProtNLM"/>
    </source>
</evidence>
<dbReference type="PRINTS" id="PR00261">
    <property type="entry name" value="LDLRECEPTOR"/>
</dbReference>
<dbReference type="InterPro" id="IPR001254">
    <property type="entry name" value="Trypsin_dom"/>
</dbReference>
<keyword evidence="8 16" id="KW-1133">Transmembrane helix</keyword>
<dbReference type="GO" id="GO:0006898">
    <property type="term" value="P:receptor-mediated endocytosis"/>
    <property type="evidence" value="ECO:0007669"/>
    <property type="project" value="TreeGrafter"/>
</dbReference>
<keyword evidence="4" id="KW-0677">Repeat</keyword>
<reference evidence="20 21" key="1">
    <citation type="journal article" date="2018" name="Nat. Ecol. Evol.">
        <title>Genomic signatures of mitonuclear coevolution across populations of Tigriopus californicus.</title>
        <authorList>
            <person name="Barreto F.S."/>
            <person name="Watson E.T."/>
            <person name="Lima T.G."/>
            <person name="Willett C.S."/>
            <person name="Edmands S."/>
            <person name="Li W."/>
            <person name="Burton R.S."/>
        </authorList>
    </citation>
    <scope>NUCLEOTIDE SEQUENCE [LARGE SCALE GENOMIC DNA]</scope>
    <source>
        <strain evidence="20 21">San Diego</strain>
    </source>
</reference>
<feature type="disulfide bond" evidence="13">
    <location>
        <begin position="1222"/>
        <end position="1234"/>
    </location>
</feature>
<dbReference type="Proteomes" id="UP000318571">
    <property type="component" value="Chromosome 7"/>
</dbReference>
<feature type="disulfide bond" evidence="13">
    <location>
        <begin position="1191"/>
        <end position="1209"/>
    </location>
</feature>
<evidence type="ECO:0000256" key="12">
    <source>
        <dbReference type="ARBA" id="ARBA00023180"/>
    </source>
</evidence>
<organism evidence="20 21">
    <name type="scientific">Tigriopus californicus</name>
    <name type="common">Marine copepod</name>
    <dbReference type="NCBI Taxonomy" id="6832"/>
    <lineage>
        <taxon>Eukaryota</taxon>
        <taxon>Metazoa</taxon>
        <taxon>Ecdysozoa</taxon>
        <taxon>Arthropoda</taxon>
        <taxon>Crustacea</taxon>
        <taxon>Multicrustacea</taxon>
        <taxon>Hexanauplia</taxon>
        <taxon>Copepoda</taxon>
        <taxon>Harpacticoida</taxon>
        <taxon>Harpacticidae</taxon>
        <taxon>Tigriopus</taxon>
    </lineage>
</organism>
<sequence>MDSEQKYVNLTKYSHSLPKGDEYFLVSESYEFDSIQRPDTKTTFVMDKEDTISANSVPGSSSTASTEEAHHKGHDNPGFEHSPGKDTPSITPSPPPAHEAVNLELVELTPPNKRMNEVDGRHKKAGLPDDHFIAVNEHKKGIRGEKLYVTKDQRGNENSATNRKRLCIGLILAVLLGAVIIAILVGAGVIDPYPDSQELKEKDIPQNGPRVGGVIDPDAGGDPNDIFGKPAATPPAKPDSSPNALEGELRLTNLSWDEQLADKDSDMYKELVAKLEQELKDSLAGSNSDLNINIVGLQQGSVIIQYRISAPNGGATSEIDPEGLKNKLSDIQRESRFSDLYEIDPESITLNYLQNECQTLDCSHACYYNYGANQFECSCPEGMTLGQNQRSCEENGTRKETDILPGQLFETTTTTSTNATTTHTEDLTTSFETIQEPESESEGINSTTEGSEVVGEAEAEAEAEGTYPTTEEYEPMAEGTLSTTNEAKPETEGTVYPVTGEPEIEVEVNQVTTEESEIQTGISHSVTDEPEAEGTSYSIAKDSEAVDAIGQTTTDEPVPEEVDLAGKHTTTEETLTVGKVEDEEAWPEIIIGADETTTTEPEILSSTTSSIIPNGDEAEESLEVVTGFPESEEGVSSIGTTAKHLEIVQTPTSKPVEEAMVLNLTLSSETDTTTQNVLEENDESATTPKNPTTIDIVMPVFGDGKNISQEMEDKVHHVVANVLSEMTWTTEEPELDETTSTQTIELLENSETILGRHATNMAETSTPLETDTLLGTTTMSMETESTTTDDATMVALERTLAAVVANVTTLFETTQQTMLEGETTETENNIDTQTTQTETLTTKQTYDHLHETGSMTEATILVTEENTRGTPSTESSLDSASSTTMDDTLMTSTTLSSMTTAPLQDTTTISGAMGMVVEDELKQSITEITNIIAEESTMTSSTVGASSTASNLTSTRNTEAIPRNLELNETDENRISEEEKLQLHKITDDLEGSGDLEEVDTFPDIEKVAVDTETIQETTTDASESTETPTDTSESIETMAVASGSVRTTTGASESVEAKTVAFESIETTTRVSGPVDSTTGESEPIDTTTRASEPIDTTTGASELELDITTEVSESIETTFADDSVETTTGSTVIAKGLDIVDSCDGQFKCEDESCIPRSDVCNNIKDCPNGSDEEACGSKTTCLDEEFACSSGRCLPKSMKCDGRRDCPNGEDELKCRQECPEDSFLCPEGFCISKSVTCDGTPDCSQGEDEKECSCGSDEFRCSFGGGCIMQSKQCDGVFDCADNSDEWNCLNLDQNNLLLVKGMNQTWSSICSYGWDDILSEGACLQMGFAEMTTASEVTNIPEQAPLSVNTTFLFESPLQGALVDDDEGNCSSVVALNCKSQDCGSWTIKESVLSSLKEGQTPESNSPWPNVAYIFNVKGKSSCTGSILSPKWLLISYSCIAQKDLDPLQWVAFGGPAGANEDSPDGLTDGTQIKMIEAIHKHPSSQFSQGFQSNDLALVQLLEPFNFTDGLVQSICMSDKPVEPEQTCVTAGWSDAEKGGLTFRQYMDYMPMPNYDLNKCNTTEHYNGLLGTDVLCTGTKSKDSGCRDDIGAPMMCNDSEGVWKLYGILNHEGVCRNVPHPDVYTSIPVHRSWIDQVMGRL</sequence>
<dbReference type="InterPro" id="IPR043504">
    <property type="entry name" value="Peptidase_S1_PA_chymotrypsin"/>
</dbReference>
<evidence type="ECO:0000256" key="6">
    <source>
        <dbReference type="ARBA" id="ARBA00022825"/>
    </source>
</evidence>
<feature type="compositionally biased region" description="Low complexity" evidence="15">
    <location>
        <begin position="1017"/>
        <end position="1035"/>
    </location>
</feature>
<evidence type="ECO:0000256" key="14">
    <source>
        <dbReference type="PROSITE-ProRule" id="PRU00196"/>
    </source>
</evidence>
<feature type="compositionally biased region" description="Polar residues" evidence="15">
    <location>
        <begin position="52"/>
        <end position="66"/>
    </location>
</feature>
<keyword evidence="21" id="KW-1185">Reference proteome</keyword>
<evidence type="ECO:0000256" key="2">
    <source>
        <dbReference type="ARBA" id="ARBA00022670"/>
    </source>
</evidence>
<evidence type="ECO:0000256" key="13">
    <source>
        <dbReference type="PROSITE-ProRule" id="PRU00124"/>
    </source>
</evidence>
<dbReference type="SUPFAM" id="SSF82671">
    <property type="entry name" value="SEA domain"/>
    <property type="match status" value="1"/>
</dbReference>
<dbReference type="GO" id="GO:0016324">
    <property type="term" value="C:apical plasma membrane"/>
    <property type="evidence" value="ECO:0007669"/>
    <property type="project" value="TreeGrafter"/>
</dbReference>
<evidence type="ECO:0000256" key="10">
    <source>
        <dbReference type="ARBA" id="ARBA00023157"/>
    </source>
</evidence>
<feature type="disulfide bond" evidence="13">
    <location>
        <begin position="1241"/>
        <end position="1256"/>
    </location>
</feature>
<dbReference type="Gene3D" id="2.40.10.10">
    <property type="entry name" value="Trypsin-like serine proteases"/>
    <property type="match status" value="1"/>
</dbReference>
<feature type="disulfide bond" evidence="13">
    <location>
        <begin position="1151"/>
        <end position="1169"/>
    </location>
</feature>
<evidence type="ECO:0000313" key="21">
    <source>
        <dbReference type="Proteomes" id="UP000318571"/>
    </source>
</evidence>
<keyword evidence="11" id="KW-0675">Receptor</keyword>
<evidence type="ECO:0000256" key="15">
    <source>
        <dbReference type="SAM" id="MobiDB-lite"/>
    </source>
</evidence>
<evidence type="ECO:0000256" key="9">
    <source>
        <dbReference type="ARBA" id="ARBA00023136"/>
    </source>
</evidence>
<dbReference type="Pfam" id="PF00089">
    <property type="entry name" value="Trypsin"/>
    <property type="match status" value="1"/>
</dbReference>
<dbReference type="SMART" id="SM00020">
    <property type="entry name" value="Tryp_SPc"/>
    <property type="match status" value="1"/>
</dbReference>
<feature type="compositionally biased region" description="Low complexity" evidence="15">
    <location>
        <begin position="872"/>
        <end position="884"/>
    </location>
</feature>
<dbReference type="InterPro" id="IPR023415">
    <property type="entry name" value="LDLR_class-A_CS"/>
</dbReference>
<dbReference type="InterPro" id="IPR002172">
    <property type="entry name" value="LDrepeatLR_classA_rpt"/>
</dbReference>
<evidence type="ECO:0000256" key="8">
    <source>
        <dbReference type="ARBA" id="ARBA00022989"/>
    </source>
</evidence>
<evidence type="ECO:0000256" key="5">
    <source>
        <dbReference type="ARBA" id="ARBA00022801"/>
    </source>
</evidence>
<comment type="caution">
    <text evidence="14">Lacks conserved residue(s) required for the propagation of feature annotation.</text>
</comment>
<dbReference type="PANTHER" id="PTHR22722:SF14">
    <property type="entry name" value="MEGALIN, ISOFORM A"/>
    <property type="match status" value="1"/>
</dbReference>
<dbReference type="GO" id="GO:0042562">
    <property type="term" value="F:hormone binding"/>
    <property type="evidence" value="ECO:0007669"/>
    <property type="project" value="TreeGrafter"/>
</dbReference>
<dbReference type="GO" id="GO:0006508">
    <property type="term" value="P:proteolysis"/>
    <property type="evidence" value="ECO:0007669"/>
    <property type="project" value="UniProtKB-KW"/>
</dbReference>
<keyword evidence="7" id="KW-0735">Signal-anchor</keyword>
<dbReference type="GO" id="GO:0004252">
    <property type="term" value="F:serine-type endopeptidase activity"/>
    <property type="evidence" value="ECO:0007669"/>
    <property type="project" value="InterPro"/>
</dbReference>
<protein>
    <recommendedName>
        <fullName evidence="22">Peptidase S1 domain-containing protein</fullName>
    </recommendedName>
</protein>
<feature type="region of interest" description="Disordered" evidence="15">
    <location>
        <begin position="1016"/>
        <end position="1035"/>
    </location>
</feature>
<comment type="subcellular location">
    <subcellularLocation>
        <location evidence="1">Membrane</location>
        <topology evidence="1">Single-pass type II membrane protein</topology>
    </subcellularLocation>
</comment>
<feature type="compositionally biased region" description="Basic and acidic residues" evidence="15">
    <location>
        <begin position="67"/>
        <end position="84"/>
    </location>
</feature>
<dbReference type="InterPro" id="IPR036772">
    <property type="entry name" value="SRCR-like_dom_sf"/>
</dbReference>
<feature type="disulfide bond" evidence="13">
    <location>
        <begin position="1278"/>
        <end position="1293"/>
    </location>
</feature>
<feature type="region of interest" description="Disordered" evidence="15">
    <location>
        <begin position="198"/>
        <end position="245"/>
    </location>
</feature>
<feature type="domain" description="SEA" evidence="17">
    <location>
        <begin position="241"/>
        <end position="355"/>
    </location>
</feature>
<feature type="transmembrane region" description="Helical" evidence="16">
    <location>
        <begin position="166"/>
        <end position="190"/>
    </location>
</feature>
<dbReference type="SMART" id="SM00181">
    <property type="entry name" value="EGF"/>
    <property type="match status" value="2"/>
</dbReference>
<dbReference type="Gene3D" id="4.10.400.10">
    <property type="entry name" value="Low-density Lipoprotein Receptor"/>
    <property type="match status" value="4"/>
</dbReference>
<dbReference type="SMART" id="SM00192">
    <property type="entry name" value="LDLa"/>
    <property type="match status" value="4"/>
</dbReference>
<dbReference type="InterPro" id="IPR036364">
    <property type="entry name" value="SEA_dom_sf"/>
</dbReference>
<evidence type="ECO:0000256" key="4">
    <source>
        <dbReference type="ARBA" id="ARBA00022737"/>
    </source>
</evidence>
<dbReference type="PROSITE" id="PS50024">
    <property type="entry name" value="SEA"/>
    <property type="match status" value="1"/>
</dbReference>
<feature type="region of interest" description="Disordered" evidence="15">
    <location>
        <begin position="1070"/>
        <end position="1096"/>
    </location>
</feature>
<dbReference type="PANTHER" id="PTHR22722">
    <property type="entry name" value="LOW-DENSITY LIPOPROTEIN RECEPTOR-RELATED PROTEIN 2-RELATED"/>
    <property type="match status" value="1"/>
</dbReference>
<evidence type="ECO:0000259" key="17">
    <source>
        <dbReference type="PROSITE" id="PS50024"/>
    </source>
</evidence>
<evidence type="ECO:0000259" key="18">
    <source>
        <dbReference type="PROSITE" id="PS50240"/>
    </source>
</evidence>
<feature type="disulfide bond" evidence="13">
    <location>
        <begin position="1203"/>
        <end position="1218"/>
    </location>
</feature>
<feature type="disulfide bond" evidence="13">
    <location>
        <begin position="1229"/>
        <end position="1247"/>
    </location>
</feature>
<feature type="compositionally biased region" description="Low complexity" evidence="15">
    <location>
        <begin position="413"/>
        <end position="422"/>
    </location>
</feature>
<comment type="caution">
    <text evidence="20">The sequence shown here is derived from an EMBL/GenBank/DDBJ whole genome shotgun (WGS) entry which is preliminary data.</text>
</comment>
<keyword evidence="12" id="KW-0325">Glycoprotein</keyword>
<dbReference type="PROSITE" id="PS50240">
    <property type="entry name" value="TRYPSIN_DOM"/>
    <property type="match status" value="1"/>
</dbReference>
<accession>A0A553P3B7</accession>
<dbReference type="InterPro" id="IPR009003">
    <property type="entry name" value="Peptidase_S1_PA"/>
</dbReference>
<feature type="disulfide bond" evidence="13">
    <location>
        <begin position="1184"/>
        <end position="1196"/>
    </location>
</feature>
<feature type="region of interest" description="Disordered" evidence="15">
    <location>
        <begin position="48"/>
        <end position="97"/>
    </location>
</feature>
<dbReference type="PROSITE" id="PS01209">
    <property type="entry name" value="LDLRA_1"/>
    <property type="match status" value="2"/>
</dbReference>
<dbReference type="CDD" id="cd00112">
    <property type="entry name" value="LDLa"/>
    <property type="match status" value="4"/>
</dbReference>
<dbReference type="GO" id="GO:0043235">
    <property type="term" value="C:receptor complex"/>
    <property type="evidence" value="ECO:0007669"/>
    <property type="project" value="TreeGrafter"/>
</dbReference>
<name>A0A553P3B7_TIGCA</name>
<evidence type="ECO:0000256" key="1">
    <source>
        <dbReference type="ARBA" id="ARBA00004606"/>
    </source>
</evidence>
<dbReference type="EMBL" id="VCGU01000008">
    <property type="protein sequence ID" value="TRY72169.1"/>
    <property type="molecule type" value="Genomic_DNA"/>
</dbReference>
<dbReference type="InterPro" id="IPR000742">
    <property type="entry name" value="EGF"/>
</dbReference>
<dbReference type="Gene3D" id="2.10.25.10">
    <property type="entry name" value="Laminin"/>
    <property type="match status" value="1"/>
</dbReference>
<keyword evidence="3 16" id="KW-0812">Transmembrane</keyword>
<dbReference type="Pfam" id="PF00057">
    <property type="entry name" value="Ldl_recept_a"/>
    <property type="match status" value="4"/>
</dbReference>
<dbReference type="SUPFAM" id="SSF57424">
    <property type="entry name" value="LDL receptor-like module"/>
    <property type="match status" value="4"/>
</dbReference>
<dbReference type="Pfam" id="PF15494">
    <property type="entry name" value="SRCR_2"/>
    <property type="match status" value="1"/>
</dbReference>
<evidence type="ECO:0000256" key="3">
    <source>
        <dbReference type="ARBA" id="ARBA00022692"/>
    </source>
</evidence>
<evidence type="ECO:0000256" key="16">
    <source>
        <dbReference type="SAM" id="Phobius"/>
    </source>
</evidence>
<dbReference type="PROSITE" id="PS50287">
    <property type="entry name" value="SRCR_2"/>
    <property type="match status" value="1"/>
</dbReference>
<gene>
    <name evidence="20" type="ORF">TCAL_13556</name>
</gene>
<dbReference type="SUPFAM" id="SSF50494">
    <property type="entry name" value="Trypsin-like serine proteases"/>
    <property type="match status" value="1"/>
</dbReference>
<dbReference type="OMA" id="NIMECED"/>
<keyword evidence="10 13" id="KW-1015">Disulfide bond</keyword>
<dbReference type="SUPFAM" id="SSF56487">
    <property type="entry name" value="SRCR-like"/>
    <property type="match status" value="1"/>
</dbReference>
<evidence type="ECO:0000313" key="20">
    <source>
        <dbReference type="EMBL" id="TRY72169.1"/>
    </source>
</evidence>
<dbReference type="InterPro" id="IPR000082">
    <property type="entry name" value="SEA_dom"/>
</dbReference>
<evidence type="ECO:0000256" key="7">
    <source>
        <dbReference type="ARBA" id="ARBA00022968"/>
    </source>
</evidence>
<feature type="domain" description="Peptidase S1" evidence="18">
    <location>
        <begin position="1397"/>
        <end position="1644"/>
    </location>
</feature>
<keyword evidence="2" id="KW-0645">Protease</keyword>
<evidence type="ECO:0000259" key="19">
    <source>
        <dbReference type="PROSITE" id="PS50287"/>
    </source>
</evidence>
<keyword evidence="6" id="KW-0720">Serine protease</keyword>
<proteinExistence type="predicted"/>
<dbReference type="STRING" id="6832.A0A553P3B7"/>
<dbReference type="InterPro" id="IPR051221">
    <property type="entry name" value="LDLR-related"/>
</dbReference>
<dbReference type="InterPro" id="IPR036055">
    <property type="entry name" value="LDL_receptor-like_sf"/>
</dbReference>
<feature type="region of interest" description="Disordered" evidence="15">
    <location>
        <begin position="511"/>
        <end position="535"/>
    </location>
</feature>
<feature type="disulfide bond" evidence="13">
    <location>
        <begin position="1163"/>
        <end position="1178"/>
    </location>
</feature>
<dbReference type="InterPro" id="IPR001190">
    <property type="entry name" value="SRCR"/>
</dbReference>
<feature type="compositionally biased region" description="Polar residues" evidence="15">
    <location>
        <begin position="511"/>
        <end position="525"/>
    </location>
</feature>
<feature type="domain" description="SRCR" evidence="19">
    <location>
        <begin position="1263"/>
        <end position="1400"/>
    </location>
</feature>